<dbReference type="InterPro" id="IPR001810">
    <property type="entry name" value="F-box_dom"/>
</dbReference>
<evidence type="ECO:0000256" key="1">
    <source>
        <dbReference type="SAM" id="MobiDB-lite"/>
    </source>
</evidence>
<dbReference type="PANTHER" id="PTHR42085">
    <property type="entry name" value="F-BOX DOMAIN-CONTAINING PROTEIN"/>
    <property type="match status" value="1"/>
</dbReference>
<keyword evidence="4" id="KW-1185">Reference proteome</keyword>
<sequence>MQDAHSHSLESSSHADSRMRLQEDSTQSTRNLPHIPLCKMSDIVLRRPYPYNTWGDFDTRVEPQRFYGTRPGAISHSTRQKAMFLSVSKPRTTLLDLPAELRNRIYENCLCITKNTTAPFLTILSRSKGLRRHGRSALKTWCYDEDRPPPLSTALLRVSRQLNEETMPILYGSNIISLNYHNLPRFLEACGERKKYIRHLRIVRLYAPGPGLSALEDLPNLRSLMVTTDMLKNVASTLASVCKSIRATKISAGEKNELRDMLIFQFFITGSNWPQHLLTQQYNLTPRQAEQKVEDEMYEDIEKELYSPA</sequence>
<evidence type="ECO:0000259" key="2">
    <source>
        <dbReference type="Pfam" id="PF13013"/>
    </source>
</evidence>
<accession>A0A8H6VGK5</accession>
<dbReference type="AlphaFoldDB" id="A0A8H6VGK5"/>
<dbReference type="PANTHER" id="PTHR42085:SF2">
    <property type="entry name" value="F-BOX DOMAIN-CONTAINING PROTEIN"/>
    <property type="match status" value="1"/>
</dbReference>
<reference evidence="3" key="1">
    <citation type="submission" date="2020-04" db="EMBL/GenBank/DDBJ databases">
        <title>Draft genome resource of the tomato pathogen Pseudocercospora fuligena.</title>
        <authorList>
            <person name="Zaccaron A."/>
        </authorList>
    </citation>
    <scope>NUCLEOTIDE SEQUENCE</scope>
    <source>
        <strain evidence="3">PF001</strain>
    </source>
</reference>
<evidence type="ECO:0000313" key="3">
    <source>
        <dbReference type="EMBL" id="KAF7191578.1"/>
    </source>
</evidence>
<feature type="region of interest" description="Disordered" evidence="1">
    <location>
        <begin position="1"/>
        <end position="32"/>
    </location>
</feature>
<comment type="caution">
    <text evidence="3">The sequence shown here is derived from an EMBL/GenBank/DDBJ whole genome shotgun (WGS) entry which is preliminary data.</text>
</comment>
<dbReference type="OrthoDB" id="3650371at2759"/>
<feature type="compositionally biased region" description="Basic and acidic residues" evidence="1">
    <location>
        <begin position="1"/>
        <end position="23"/>
    </location>
</feature>
<dbReference type="EMBL" id="JABCIY010000157">
    <property type="protein sequence ID" value="KAF7191578.1"/>
    <property type="molecule type" value="Genomic_DNA"/>
</dbReference>
<organism evidence="3 4">
    <name type="scientific">Pseudocercospora fuligena</name>
    <dbReference type="NCBI Taxonomy" id="685502"/>
    <lineage>
        <taxon>Eukaryota</taxon>
        <taxon>Fungi</taxon>
        <taxon>Dikarya</taxon>
        <taxon>Ascomycota</taxon>
        <taxon>Pezizomycotina</taxon>
        <taxon>Dothideomycetes</taxon>
        <taxon>Dothideomycetidae</taxon>
        <taxon>Mycosphaerellales</taxon>
        <taxon>Mycosphaerellaceae</taxon>
        <taxon>Pseudocercospora</taxon>
    </lineage>
</organism>
<dbReference type="InterPro" id="IPR038883">
    <property type="entry name" value="AN11006-like"/>
</dbReference>
<evidence type="ECO:0000313" key="4">
    <source>
        <dbReference type="Proteomes" id="UP000660729"/>
    </source>
</evidence>
<feature type="domain" description="F-box" evidence="2">
    <location>
        <begin position="86"/>
        <end position="128"/>
    </location>
</feature>
<name>A0A8H6VGK5_9PEZI</name>
<protein>
    <recommendedName>
        <fullName evidence="2">F-box domain-containing protein</fullName>
    </recommendedName>
</protein>
<proteinExistence type="predicted"/>
<dbReference type="Pfam" id="PF13013">
    <property type="entry name" value="F-box-like_2"/>
    <property type="match status" value="1"/>
</dbReference>
<gene>
    <name evidence="3" type="ORF">HII31_07080</name>
</gene>
<dbReference type="Proteomes" id="UP000660729">
    <property type="component" value="Unassembled WGS sequence"/>
</dbReference>